<evidence type="ECO:0000256" key="4">
    <source>
        <dbReference type="ARBA" id="ARBA00022692"/>
    </source>
</evidence>
<organism evidence="9 10">
    <name type="scientific">Mortierella alpina</name>
    <name type="common">Oleaginous fungus</name>
    <name type="synonym">Mortierella renispora</name>
    <dbReference type="NCBI Taxonomy" id="64518"/>
    <lineage>
        <taxon>Eukaryota</taxon>
        <taxon>Fungi</taxon>
        <taxon>Fungi incertae sedis</taxon>
        <taxon>Mucoromycota</taxon>
        <taxon>Mortierellomycotina</taxon>
        <taxon>Mortierellomycetes</taxon>
        <taxon>Mortierellales</taxon>
        <taxon>Mortierellaceae</taxon>
        <taxon>Mortierella</taxon>
    </lineage>
</organism>
<dbReference type="OrthoDB" id="3222at2759"/>
<dbReference type="NCBIfam" id="TIGR00861">
    <property type="entry name" value="MIP"/>
    <property type="match status" value="1"/>
</dbReference>
<dbReference type="CDD" id="cd00333">
    <property type="entry name" value="MIP"/>
    <property type="match status" value="1"/>
</dbReference>
<dbReference type="Proteomes" id="UP000738359">
    <property type="component" value="Unassembled WGS sequence"/>
</dbReference>
<comment type="subcellular location">
    <subcellularLocation>
        <location evidence="1">Membrane</location>
        <topology evidence="1">Multi-pass membrane protein</topology>
    </subcellularLocation>
</comment>
<dbReference type="PROSITE" id="PS51257">
    <property type="entry name" value="PROKAR_LIPOPROTEIN"/>
    <property type="match status" value="1"/>
</dbReference>
<evidence type="ECO:0000256" key="8">
    <source>
        <dbReference type="SAM" id="Phobius"/>
    </source>
</evidence>
<comment type="caution">
    <text evidence="9">The sequence shown here is derived from an EMBL/GenBank/DDBJ whole genome shotgun (WGS) entry which is preliminary data.</text>
</comment>
<evidence type="ECO:0000256" key="5">
    <source>
        <dbReference type="ARBA" id="ARBA00022989"/>
    </source>
</evidence>
<name>A0A9P6IVI9_MORAP</name>
<evidence type="ECO:0000313" key="10">
    <source>
        <dbReference type="Proteomes" id="UP000738359"/>
    </source>
</evidence>
<evidence type="ECO:0008006" key="11">
    <source>
        <dbReference type="Google" id="ProtNLM"/>
    </source>
</evidence>
<dbReference type="PANTHER" id="PTHR43829">
    <property type="entry name" value="AQUAPORIN OR AQUAGLYCEROPORIN RELATED"/>
    <property type="match status" value="1"/>
</dbReference>
<feature type="transmembrane region" description="Helical" evidence="8">
    <location>
        <begin position="139"/>
        <end position="161"/>
    </location>
</feature>
<dbReference type="GO" id="GO:0005886">
    <property type="term" value="C:plasma membrane"/>
    <property type="evidence" value="ECO:0007669"/>
    <property type="project" value="TreeGrafter"/>
</dbReference>
<dbReference type="SUPFAM" id="SSF81338">
    <property type="entry name" value="Aquaporin-like"/>
    <property type="match status" value="1"/>
</dbReference>
<dbReference type="InterPro" id="IPR050363">
    <property type="entry name" value="MIP/Aquaporin"/>
</dbReference>
<dbReference type="EMBL" id="JAAAHY010001370">
    <property type="protein sequence ID" value="KAF9949808.1"/>
    <property type="molecule type" value="Genomic_DNA"/>
</dbReference>
<evidence type="ECO:0000256" key="3">
    <source>
        <dbReference type="ARBA" id="ARBA00022448"/>
    </source>
</evidence>
<feature type="transmembrane region" description="Helical" evidence="8">
    <location>
        <begin position="227"/>
        <end position="248"/>
    </location>
</feature>
<comment type="similarity">
    <text evidence="2 7">Belongs to the MIP/aquaporin (TC 1.A.8) family.</text>
</comment>
<keyword evidence="10" id="KW-1185">Reference proteome</keyword>
<keyword evidence="3 7" id="KW-0813">Transport</keyword>
<sequence>MWADIRAKWIGIRYKYRKPLAEFLATAIMIAFGCGAVAQKVFSENNTWFTVSLAWGLGLIIAIHVAGGVSGAHLNPAVTFALAVFRGFSWADVPIYWVAQISGAFFGALVVYVANCSALRAADREKTMGIFFTAPQTTAISTVDAFVFEFIATALLLIIILATTDKKNLPAGVVQPLTMGLSITLIGTTYGYQTGYAINPARDLGPRFFTAISGWGFGVFSRQDYYFWVPIVAPFLGATAGACVYDVFICSSDPKTADTEHIC</sequence>
<protein>
    <recommendedName>
        <fullName evidence="11">Aquaporin</fullName>
    </recommendedName>
</protein>
<dbReference type="AlphaFoldDB" id="A0A9P6IVI9"/>
<evidence type="ECO:0000256" key="1">
    <source>
        <dbReference type="ARBA" id="ARBA00004141"/>
    </source>
</evidence>
<evidence type="ECO:0000313" key="9">
    <source>
        <dbReference type="EMBL" id="KAF9949808.1"/>
    </source>
</evidence>
<dbReference type="Gene3D" id="1.20.1080.10">
    <property type="entry name" value="Glycerol uptake facilitator protein"/>
    <property type="match status" value="1"/>
</dbReference>
<dbReference type="PANTHER" id="PTHR43829:SF9">
    <property type="entry name" value="AQUAPORIN-9"/>
    <property type="match status" value="1"/>
</dbReference>
<reference evidence="9" key="1">
    <citation type="journal article" date="2020" name="Fungal Divers.">
        <title>Resolving the Mortierellaceae phylogeny through synthesis of multi-gene phylogenetics and phylogenomics.</title>
        <authorList>
            <person name="Vandepol N."/>
            <person name="Liber J."/>
            <person name="Desiro A."/>
            <person name="Na H."/>
            <person name="Kennedy M."/>
            <person name="Barry K."/>
            <person name="Grigoriev I.V."/>
            <person name="Miller A.N."/>
            <person name="O'Donnell K."/>
            <person name="Stajich J.E."/>
            <person name="Bonito G."/>
        </authorList>
    </citation>
    <scope>NUCLEOTIDE SEQUENCE</scope>
    <source>
        <strain evidence="9">CK1249</strain>
    </source>
</reference>
<dbReference type="GO" id="GO:0015254">
    <property type="term" value="F:glycerol channel activity"/>
    <property type="evidence" value="ECO:0007669"/>
    <property type="project" value="TreeGrafter"/>
</dbReference>
<proteinExistence type="inferred from homology"/>
<dbReference type="InterPro" id="IPR023271">
    <property type="entry name" value="Aquaporin-like"/>
</dbReference>
<dbReference type="InterPro" id="IPR022357">
    <property type="entry name" value="MIP_CS"/>
</dbReference>
<feature type="transmembrane region" description="Helical" evidence="8">
    <location>
        <begin position="173"/>
        <end position="192"/>
    </location>
</feature>
<dbReference type="PROSITE" id="PS00221">
    <property type="entry name" value="MIP"/>
    <property type="match status" value="1"/>
</dbReference>
<feature type="transmembrane region" description="Helical" evidence="8">
    <location>
        <begin position="97"/>
        <end position="118"/>
    </location>
</feature>
<feature type="transmembrane region" description="Helical" evidence="8">
    <location>
        <begin position="20"/>
        <end position="42"/>
    </location>
</feature>
<evidence type="ECO:0000256" key="7">
    <source>
        <dbReference type="RuleBase" id="RU000477"/>
    </source>
</evidence>
<dbReference type="PRINTS" id="PR00783">
    <property type="entry name" value="MINTRINSICP"/>
</dbReference>
<dbReference type="Pfam" id="PF00230">
    <property type="entry name" value="MIP"/>
    <property type="match status" value="1"/>
</dbReference>
<evidence type="ECO:0000256" key="6">
    <source>
        <dbReference type="ARBA" id="ARBA00023136"/>
    </source>
</evidence>
<keyword evidence="5 8" id="KW-1133">Transmembrane helix</keyword>
<keyword evidence="4 7" id="KW-0812">Transmembrane</keyword>
<keyword evidence="6 8" id="KW-0472">Membrane</keyword>
<dbReference type="GO" id="GO:0015250">
    <property type="term" value="F:water channel activity"/>
    <property type="evidence" value="ECO:0007669"/>
    <property type="project" value="TreeGrafter"/>
</dbReference>
<gene>
    <name evidence="9" type="ORF">BGZ70_001628</name>
</gene>
<accession>A0A9P6IVI9</accession>
<feature type="transmembrane region" description="Helical" evidence="8">
    <location>
        <begin position="48"/>
        <end position="67"/>
    </location>
</feature>
<dbReference type="InterPro" id="IPR000425">
    <property type="entry name" value="MIP"/>
</dbReference>
<evidence type="ECO:0000256" key="2">
    <source>
        <dbReference type="ARBA" id="ARBA00006175"/>
    </source>
</evidence>